<dbReference type="InterPro" id="IPR032581">
    <property type="entry name" value="DUF4917"/>
</dbReference>
<evidence type="ECO:0000313" key="1">
    <source>
        <dbReference type="EMBL" id="NHC15971.1"/>
    </source>
</evidence>
<proteinExistence type="predicted"/>
<accession>A0ABX0GYA1</accession>
<comment type="caution">
    <text evidence="1">The sequence shown here is derived from an EMBL/GenBank/DDBJ whole genome shotgun (WGS) entry which is preliminary data.</text>
</comment>
<name>A0ABX0GYA1_9ACTN</name>
<dbReference type="Pfam" id="PF16263">
    <property type="entry name" value="DUF4917"/>
    <property type="match status" value="1"/>
</dbReference>
<keyword evidence="2" id="KW-1185">Reference proteome</keyword>
<reference evidence="1 2" key="1">
    <citation type="submission" date="2020-03" db="EMBL/GenBank/DDBJ databases">
        <title>Two novel Motilibacter sp.</title>
        <authorList>
            <person name="Liu S."/>
        </authorList>
    </citation>
    <scope>NUCLEOTIDE SEQUENCE [LARGE SCALE GENOMIC DNA]</scope>
    <source>
        <strain evidence="1 2">E257</strain>
    </source>
</reference>
<evidence type="ECO:0000313" key="2">
    <source>
        <dbReference type="Proteomes" id="UP000800981"/>
    </source>
</evidence>
<sequence>MADIVTPHLPSWDEVAAASRWPTLLIGNGVSINVWSDFRYSALYERAALTSAAQKAFGALGTTDFEGVLDTLWRTRTLLAALGQDTSTVTALYDEVQRGLLDAVHRVHVPWSFVPPATCEAIGREIEKYERVFTLNYDLLVYWGILEKRKVSGTLAVQDFFGPPDPFDPDE</sequence>
<dbReference type="EMBL" id="JAANNP010000075">
    <property type="protein sequence ID" value="NHC15971.1"/>
    <property type="molecule type" value="Genomic_DNA"/>
</dbReference>
<dbReference type="Proteomes" id="UP000800981">
    <property type="component" value="Unassembled WGS sequence"/>
</dbReference>
<gene>
    <name evidence="1" type="ORF">G9H71_19490</name>
</gene>
<organism evidence="1 2">
    <name type="scientific">Motilibacter deserti</name>
    <dbReference type="NCBI Taxonomy" id="2714956"/>
    <lineage>
        <taxon>Bacteria</taxon>
        <taxon>Bacillati</taxon>
        <taxon>Actinomycetota</taxon>
        <taxon>Actinomycetes</taxon>
        <taxon>Motilibacterales</taxon>
        <taxon>Motilibacteraceae</taxon>
        <taxon>Motilibacter</taxon>
    </lineage>
</organism>
<protein>
    <submittedName>
        <fullName evidence="1">DUF4917 family protein</fullName>
    </submittedName>
</protein>
<feature type="non-terminal residue" evidence="1">
    <location>
        <position position="171"/>
    </location>
</feature>
<dbReference type="RefSeq" id="WP_166284451.1">
    <property type="nucleotide sequence ID" value="NZ_JAANNP010000075.1"/>
</dbReference>